<name>A0A453STR8_AEGTS</name>
<reference evidence="3" key="2">
    <citation type="journal article" date="2017" name="Nat. Plants">
        <title>The Aegilops tauschii genome reveals multiple impacts of transposons.</title>
        <authorList>
            <person name="Zhao G."/>
            <person name="Zou C."/>
            <person name="Li K."/>
            <person name="Wang K."/>
            <person name="Li T."/>
            <person name="Gao L."/>
            <person name="Zhang X."/>
            <person name="Wang H."/>
            <person name="Yang Z."/>
            <person name="Liu X."/>
            <person name="Jiang W."/>
            <person name="Mao L."/>
            <person name="Kong X."/>
            <person name="Jiao Y."/>
            <person name="Jia J."/>
        </authorList>
    </citation>
    <scope>NUCLEOTIDE SEQUENCE [LARGE SCALE GENOMIC DNA]</scope>
    <source>
        <strain evidence="3">cv. AL8/78</strain>
    </source>
</reference>
<feature type="domain" description="RNase H type-1" evidence="1">
    <location>
        <begin position="2"/>
        <end position="83"/>
    </location>
</feature>
<dbReference type="InterPro" id="IPR053151">
    <property type="entry name" value="RNase_H-like"/>
</dbReference>
<evidence type="ECO:0000259" key="1">
    <source>
        <dbReference type="Pfam" id="PF13456"/>
    </source>
</evidence>
<protein>
    <recommendedName>
        <fullName evidence="1">RNase H type-1 domain-containing protein</fullName>
    </recommendedName>
</protein>
<sequence>KGGEGVVLRDHVGAFKAAACHHYSRSADPEMVELQACKRAIQLAAEVNVRRLHLESDNSTVVAMINNSEKNLSAVGPHVEEIVRISL</sequence>
<organism evidence="2 3">
    <name type="scientific">Aegilops tauschii subsp. strangulata</name>
    <name type="common">Goatgrass</name>
    <dbReference type="NCBI Taxonomy" id="200361"/>
    <lineage>
        <taxon>Eukaryota</taxon>
        <taxon>Viridiplantae</taxon>
        <taxon>Streptophyta</taxon>
        <taxon>Embryophyta</taxon>
        <taxon>Tracheophyta</taxon>
        <taxon>Spermatophyta</taxon>
        <taxon>Magnoliopsida</taxon>
        <taxon>Liliopsida</taxon>
        <taxon>Poales</taxon>
        <taxon>Poaceae</taxon>
        <taxon>BOP clade</taxon>
        <taxon>Pooideae</taxon>
        <taxon>Triticodae</taxon>
        <taxon>Triticeae</taxon>
        <taxon>Triticinae</taxon>
        <taxon>Aegilops</taxon>
    </lineage>
</organism>
<dbReference type="AlphaFoldDB" id="A0A453STR8"/>
<dbReference type="InterPro" id="IPR044730">
    <property type="entry name" value="RNase_H-like_dom_plant"/>
</dbReference>
<proteinExistence type="predicted"/>
<evidence type="ECO:0000313" key="2">
    <source>
        <dbReference type="EnsemblPlants" id="AET7Gv21069100.1"/>
    </source>
</evidence>
<dbReference type="Proteomes" id="UP000015105">
    <property type="component" value="Chromosome 7D"/>
</dbReference>
<dbReference type="InterPro" id="IPR002156">
    <property type="entry name" value="RNaseH_domain"/>
</dbReference>
<dbReference type="PANTHER" id="PTHR47723">
    <property type="entry name" value="OS05G0353850 PROTEIN"/>
    <property type="match status" value="1"/>
</dbReference>
<dbReference type="PANTHER" id="PTHR47723:SF19">
    <property type="entry name" value="POLYNUCLEOTIDYL TRANSFERASE, RIBONUCLEASE H-LIKE SUPERFAMILY PROTEIN"/>
    <property type="match status" value="1"/>
</dbReference>
<dbReference type="CDD" id="cd06222">
    <property type="entry name" value="RNase_H_like"/>
    <property type="match status" value="1"/>
</dbReference>
<reference evidence="3" key="1">
    <citation type="journal article" date="2014" name="Science">
        <title>Ancient hybridizations among the ancestral genomes of bread wheat.</title>
        <authorList>
            <consortium name="International Wheat Genome Sequencing Consortium,"/>
            <person name="Marcussen T."/>
            <person name="Sandve S.R."/>
            <person name="Heier L."/>
            <person name="Spannagl M."/>
            <person name="Pfeifer M."/>
            <person name="Jakobsen K.S."/>
            <person name="Wulff B.B."/>
            <person name="Steuernagel B."/>
            <person name="Mayer K.F."/>
            <person name="Olsen O.A."/>
        </authorList>
    </citation>
    <scope>NUCLEOTIDE SEQUENCE [LARGE SCALE GENOMIC DNA]</scope>
    <source>
        <strain evidence="3">cv. AL8/78</strain>
    </source>
</reference>
<reference evidence="2" key="5">
    <citation type="journal article" date="2021" name="G3 (Bethesda)">
        <title>Aegilops tauschii genome assembly Aet v5.0 features greater sequence contiguity and improved annotation.</title>
        <authorList>
            <person name="Wang L."/>
            <person name="Zhu T."/>
            <person name="Rodriguez J.C."/>
            <person name="Deal K.R."/>
            <person name="Dubcovsky J."/>
            <person name="McGuire P.E."/>
            <person name="Lux T."/>
            <person name="Spannagl M."/>
            <person name="Mayer K.F.X."/>
            <person name="Baldrich P."/>
            <person name="Meyers B.C."/>
            <person name="Huo N."/>
            <person name="Gu Y.Q."/>
            <person name="Zhou H."/>
            <person name="Devos K.M."/>
            <person name="Bennetzen J.L."/>
            <person name="Unver T."/>
            <person name="Budak H."/>
            <person name="Gulick P.J."/>
            <person name="Galiba G."/>
            <person name="Kalapos B."/>
            <person name="Nelson D.R."/>
            <person name="Li P."/>
            <person name="You F.M."/>
            <person name="Luo M.C."/>
            <person name="Dvorak J."/>
        </authorList>
    </citation>
    <scope>NUCLEOTIDE SEQUENCE [LARGE SCALE GENOMIC DNA]</scope>
    <source>
        <strain evidence="2">cv. AL8/78</strain>
    </source>
</reference>
<accession>A0A453STR8</accession>
<dbReference type="GO" id="GO:0004523">
    <property type="term" value="F:RNA-DNA hybrid ribonuclease activity"/>
    <property type="evidence" value="ECO:0007669"/>
    <property type="project" value="InterPro"/>
</dbReference>
<dbReference type="InterPro" id="IPR036397">
    <property type="entry name" value="RNaseH_sf"/>
</dbReference>
<keyword evidence="3" id="KW-1185">Reference proteome</keyword>
<dbReference type="SUPFAM" id="SSF53098">
    <property type="entry name" value="Ribonuclease H-like"/>
    <property type="match status" value="1"/>
</dbReference>
<dbReference type="InterPro" id="IPR012337">
    <property type="entry name" value="RNaseH-like_sf"/>
</dbReference>
<evidence type="ECO:0000313" key="3">
    <source>
        <dbReference type="Proteomes" id="UP000015105"/>
    </source>
</evidence>
<dbReference type="Gramene" id="AET7Gv21069100.1">
    <property type="protein sequence ID" value="AET7Gv21069100.1"/>
    <property type="gene ID" value="AET7Gv21069100"/>
</dbReference>
<dbReference type="EnsemblPlants" id="AET7Gv21069100.1">
    <property type="protein sequence ID" value="AET7Gv21069100.1"/>
    <property type="gene ID" value="AET7Gv21069100"/>
</dbReference>
<dbReference type="GO" id="GO:0003676">
    <property type="term" value="F:nucleic acid binding"/>
    <property type="evidence" value="ECO:0007669"/>
    <property type="project" value="InterPro"/>
</dbReference>
<dbReference type="Gene3D" id="3.30.420.10">
    <property type="entry name" value="Ribonuclease H-like superfamily/Ribonuclease H"/>
    <property type="match status" value="1"/>
</dbReference>
<dbReference type="Pfam" id="PF13456">
    <property type="entry name" value="RVT_3"/>
    <property type="match status" value="1"/>
</dbReference>
<reference evidence="2" key="3">
    <citation type="journal article" date="2017" name="Nature">
        <title>Genome sequence of the progenitor of the wheat D genome Aegilops tauschii.</title>
        <authorList>
            <person name="Luo M.C."/>
            <person name="Gu Y.Q."/>
            <person name="Puiu D."/>
            <person name="Wang H."/>
            <person name="Twardziok S.O."/>
            <person name="Deal K.R."/>
            <person name="Huo N."/>
            <person name="Zhu T."/>
            <person name="Wang L."/>
            <person name="Wang Y."/>
            <person name="McGuire P.E."/>
            <person name="Liu S."/>
            <person name="Long H."/>
            <person name="Ramasamy R.K."/>
            <person name="Rodriguez J.C."/>
            <person name="Van S.L."/>
            <person name="Yuan L."/>
            <person name="Wang Z."/>
            <person name="Xia Z."/>
            <person name="Xiao L."/>
            <person name="Anderson O.D."/>
            <person name="Ouyang S."/>
            <person name="Liang Y."/>
            <person name="Zimin A.V."/>
            <person name="Pertea G."/>
            <person name="Qi P."/>
            <person name="Bennetzen J.L."/>
            <person name="Dai X."/>
            <person name="Dawson M.W."/>
            <person name="Muller H.G."/>
            <person name="Kugler K."/>
            <person name="Rivarola-Duarte L."/>
            <person name="Spannagl M."/>
            <person name="Mayer K.F.X."/>
            <person name="Lu F.H."/>
            <person name="Bevan M.W."/>
            <person name="Leroy P."/>
            <person name="Li P."/>
            <person name="You F.M."/>
            <person name="Sun Q."/>
            <person name="Liu Z."/>
            <person name="Lyons E."/>
            <person name="Wicker T."/>
            <person name="Salzberg S.L."/>
            <person name="Devos K.M."/>
            <person name="Dvorak J."/>
        </authorList>
    </citation>
    <scope>NUCLEOTIDE SEQUENCE [LARGE SCALE GENOMIC DNA]</scope>
    <source>
        <strain evidence="2">cv. AL8/78</strain>
    </source>
</reference>
<reference evidence="2" key="4">
    <citation type="submission" date="2019-03" db="UniProtKB">
        <authorList>
            <consortium name="EnsemblPlants"/>
        </authorList>
    </citation>
    <scope>IDENTIFICATION</scope>
</reference>